<proteinExistence type="predicted"/>
<organism evidence="1 2">
    <name type="scientific">Arthrobacter ginkgonis</name>
    <dbReference type="NCBI Taxonomy" id="1630594"/>
    <lineage>
        <taxon>Bacteria</taxon>
        <taxon>Bacillati</taxon>
        <taxon>Actinomycetota</taxon>
        <taxon>Actinomycetes</taxon>
        <taxon>Micrococcales</taxon>
        <taxon>Micrococcaceae</taxon>
        <taxon>Arthrobacter</taxon>
    </lineage>
</organism>
<protein>
    <recommendedName>
        <fullName evidence="3">Minor tail protein</fullName>
    </recommendedName>
</protein>
<comment type="caution">
    <text evidence="1">The sequence shown here is derived from an EMBL/GenBank/DDBJ whole genome shotgun (WGS) entry which is preliminary data.</text>
</comment>
<keyword evidence="2" id="KW-1185">Reference proteome</keyword>
<evidence type="ECO:0000313" key="1">
    <source>
        <dbReference type="EMBL" id="GAA3705340.1"/>
    </source>
</evidence>
<evidence type="ECO:0000313" key="2">
    <source>
        <dbReference type="Proteomes" id="UP001500752"/>
    </source>
</evidence>
<sequence length="333" mass="36238">MASIVYAAPYIPPAPEPSPWAGIGMTWTGWDGSIWDLTTRASGLYLRRGVRGLGAPEHERRFSVSPGIPGSRHKGHRIVDREVFWPVRLWHDKSSVGFVQRDGAFWRTMDPDQPGVWTVDVPATGRRYLDCRFDAEEAGSFDLNPVRQGWADYGIRMLADRPLFYGDVRRRTWAEPEEQNFFGGSVGFGPPFIIGSGSNTGTASIDNPGDVPAYPAWTVTGPFTGFTVGVGSDTATLVMTVPGGEAVRLLTDPSVGPRAFRGTLVADETQPDGWAKDDQGSYLITGETDVTHEIEADSVFAPIPAGQARPLNLAVAGMGTVTAEIVPKYRRAW</sequence>
<accession>A0ABP7DHL6</accession>
<dbReference type="RefSeq" id="WP_345154831.1">
    <property type="nucleotide sequence ID" value="NZ_BAABEO010000045.1"/>
</dbReference>
<dbReference type="Proteomes" id="UP001500752">
    <property type="component" value="Unassembled WGS sequence"/>
</dbReference>
<reference evidence="2" key="1">
    <citation type="journal article" date="2019" name="Int. J. Syst. Evol. Microbiol.">
        <title>The Global Catalogue of Microorganisms (GCM) 10K type strain sequencing project: providing services to taxonomists for standard genome sequencing and annotation.</title>
        <authorList>
            <consortium name="The Broad Institute Genomics Platform"/>
            <consortium name="The Broad Institute Genome Sequencing Center for Infectious Disease"/>
            <person name="Wu L."/>
            <person name="Ma J."/>
        </authorList>
    </citation>
    <scope>NUCLEOTIDE SEQUENCE [LARGE SCALE GENOMIC DNA]</scope>
    <source>
        <strain evidence="2">JCM 30742</strain>
    </source>
</reference>
<dbReference type="EMBL" id="BAABEO010000045">
    <property type="protein sequence ID" value="GAA3705340.1"/>
    <property type="molecule type" value="Genomic_DNA"/>
</dbReference>
<gene>
    <name evidence="1" type="ORF">GCM10023081_46720</name>
</gene>
<evidence type="ECO:0008006" key="3">
    <source>
        <dbReference type="Google" id="ProtNLM"/>
    </source>
</evidence>
<name>A0ABP7DHL6_9MICC</name>